<dbReference type="InterPro" id="IPR001129">
    <property type="entry name" value="Membr-assoc_MAPEG"/>
</dbReference>
<sequence length="133" mass="14974">MSIPSILLPVFVQVALIFALGFWMIFARDSRLNGGVDAGRADLAGESFKNQFEIPVLFFALIPLAILTHKADYLFIFMEWIFVLSRLAHAAIHTTTNRQPARGVSWFVGVLTLLLMWLIFAIRILFPPTLSPL</sequence>
<protein>
    <recommendedName>
        <fullName evidence="8">MAPEG family protein</fullName>
    </recommendedName>
</protein>
<proteinExistence type="predicted"/>
<dbReference type="SUPFAM" id="SSF161084">
    <property type="entry name" value="MAPEG domain-like"/>
    <property type="match status" value="1"/>
</dbReference>
<evidence type="ECO:0000256" key="4">
    <source>
        <dbReference type="ARBA" id="ARBA00023136"/>
    </source>
</evidence>
<name>A0A4U8Z5U7_METTU</name>
<reference evidence="6 7" key="1">
    <citation type="submission" date="2019-03" db="EMBL/GenBank/DDBJ databases">
        <authorList>
            <person name="Kox A.R. M."/>
        </authorList>
    </citation>
    <scope>NUCLEOTIDE SEQUENCE [LARGE SCALE GENOMIC DNA]</scope>
    <source>
        <strain evidence="6">MTUNDRAET4 annotated genome</strain>
    </source>
</reference>
<evidence type="ECO:0000256" key="5">
    <source>
        <dbReference type="SAM" id="Phobius"/>
    </source>
</evidence>
<dbReference type="InterPro" id="IPR023352">
    <property type="entry name" value="MAPEG-like_dom_sf"/>
</dbReference>
<dbReference type="GO" id="GO:0016020">
    <property type="term" value="C:membrane"/>
    <property type="evidence" value="ECO:0007669"/>
    <property type="project" value="UniProtKB-SubCell"/>
</dbReference>
<evidence type="ECO:0000256" key="2">
    <source>
        <dbReference type="ARBA" id="ARBA00022692"/>
    </source>
</evidence>
<evidence type="ECO:0000256" key="3">
    <source>
        <dbReference type="ARBA" id="ARBA00022989"/>
    </source>
</evidence>
<evidence type="ECO:0008006" key="8">
    <source>
        <dbReference type="Google" id="ProtNLM"/>
    </source>
</evidence>
<keyword evidence="2 5" id="KW-0812">Transmembrane</keyword>
<organism evidence="6 7">
    <name type="scientific">Methylocella tundrae</name>
    <dbReference type="NCBI Taxonomy" id="227605"/>
    <lineage>
        <taxon>Bacteria</taxon>
        <taxon>Pseudomonadati</taxon>
        <taxon>Pseudomonadota</taxon>
        <taxon>Alphaproteobacteria</taxon>
        <taxon>Hyphomicrobiales</taxon>
        <taxon>Beijerinckiaceae</taxon>
        <taxon>Methylocella</taxon>
    </lineage>
</organism>
<evidence type="ECO:0000313" key="6">
    <source>
        <dbReference type="EMBL" id="VFU10906.1"/>
    </source>
</evidence>
<evidence type="ECO:0000313" key="7">
    <source>
        <dbReference type="Proteomes" id="UP000294360"/>
    </source>
</evidence>
<gene>
    <name evidence="6" type="ORF">MTUNDRAET4_4025</name>
</gene>
<comment type="subcellular location">
    <subcellularLocation>
        <location evidence="1">Membrane</location>
    </subcellularLocation>
</comment>
<dbReference type="EMBL" id="LR536450">
    <property type="protein sequence ID" value="VFU10906.1"/>
    <property type="molecule type" value="Genomic_DNA"/>
</dbReference>
<keyword evidence="4 5" id="KW-0472">Membrane</keyword>
<dbReference type="AlphaFoldDB" id="A0A4U8Z5U7"/>
<accession>A0A4U8Z5U7</accession>
<dbReference type="OrthoDB" id="5516290at2"/>
<dbReference type="Pfam" id="PF01124">
    <property type="entry name" value="MAPEG"/>
    <property type="match status" value="1"/>
</dbReference>
<dbReference type="KEGG" id="mtun:MTUNDRAET4_4025"/>
<evidence type="ECO:0000256" key="1">
    <source>
        <dbReference type="ARBA" id="ARBA00004370"/>
    </source>
</evidence>
<feature type="transmembrane region" description="Helical" evidence="5">
    <location>
        <begin position="104"/>
        <end position="126"/>
    </location>
</feature>
<dbReference type="Gene3D" id="1.20.120.550">
    <property type="entry name" value="Membrane associated eicosanoid/glutathione metabolism-like domain"/>
    <property type="match status" value="1"/>
</dbReference>
<keyword evidence="3 5" id="KW-1133">Transmembrane helix</keyword>
<dbReference type="Proteomes" id="UP000294360">
    <property type="component" value="Chromosome"/>
</dbReference>
<feature type="transmembrane region" description="Helical" evidence="5">
    <location>
        <begin position="6"/>
        <end position="27"/>
    </location>
</feature>
<dbReference type="RefSeq" id="WP_134491828.1">
    <property type="nucleotide sequence ID" value="NZ_LR536450.1"/>
</dbReference>